<dbReference type="EMBL" id="CP095049">
    <property type="protein sequence ID" value="UOQ53724.1"/>
    <property type="molecule type" value="Genomic_DNA"/>
</dbReference>
<organism evidence="1 2">
    <name type="scientific">Hymenobacter cellulosivorans</name>
    <dbReference type="NCBI Taxonomy" id="2932249"/>
    <lineage>
        <taxon>Bacteria</taxon>
        <taxon>Pseudomonadati</taxon>
        <taxon>Bacteroidota</taxon>
        <taxon>Cytophagia</taxon>
        <taxon>Cytophagales</taxon>
        <taxon>Hymenobacteraceae</taxon>
        <taxon>Hymenobacter</taxon>
    </lineage>
</organism>
<reference evidence="1 2" key="1">
    <citation type="submission" date="2022-04" db="EMBL/GenBank/DDBJ databases">
        <title>Hymenobacter sp. isolated from the air.</title>
        <authorList>
            <person name="Won M."/>
            <person name="Lee C.-M."/>
            <person name="Woen H.-Y."/>
            <person name="Kwon S.-W."/>
        </authorList>
    </citation>
    <scope>NUCLEOTIDE SEQUENCE [LARGE SCALE GENOMIC DNA]</scope>
    <source>
        <strain evidence="2">5116 S-27</strain>
    </source>
</reference>
<evidence type="ECO:0000313" key="1">
    <source>
        <dbReference type="EMBL" id="UOQ53724.1"/>
    </source>
</evidence>
<dbReference type="CDD" id="cd22784">
    <property type="entry name" value="DPBB_MltA_YuiC-like"/>
    <property type="match status" value="1"/>
</dbReference>
<dbReference type="RefSeq" id="WP_244719419.1">
    <property type="nucleotide sequence ID" value="NZ_CP095049.1"/>
</dbReference>
<gene>
    <name evidence="1" type="ORF">MUN80_02945</name>
</gene>
<evidence type="ECO:0000313" key="2">
    <source>
        <dbReference type="Proteomes" id="UP000831785"/>
    </source>
</evidence>
<proteinExistence type="predicted"/>
<name>A0ABY4FAN4_9BACT</name>
<protein>
    <submittedName>
        <fullName evidence="1">Uncharacterized protein</fullName>
    </submittedName>
</protein>
<accession>A0ABY4FAN4</accession>
<keyword evidence="2" id="KW-1185">Reference proteome</keyword>
<dbReference type="Proteomes" id="UP000831785">
    <property type="component" value="Chromosome"/>
</dbReference>
<sequence>MSIALVLLTLLFPPRPIPMFSAALPSTVAHLSPRTVAFVSAPVIAQRPPRRLPVYTVTATIYEAEARQTDSEPFVTADNSRIPRRHSSKMRWMALSRDLLKKWGGEFDFGDSVRVTGISPQLDGNYIIHDTMNRRHRHCMDILAAKSENLDEMWKNVKITKVVPQWRAS</sequence>